<organism evidence="1">
    <name type="scientific">Siphoviridae sp. ctM4S20</name>
    <dbReference type="NCBI Taxonomy" id="2825458"/>
    <lineage>
        <taxon>Viruses</taxon>
        <taxon>Duplodnaviria</taxon>
        <taxon>Heunggongvirae</taxon>
        <taxon>Uroviricota</taxon>
        <taxon>Caudoviricetes</taxon>
    </lineage>
</organism>
<dbReference type="EMBL" id="BK015356">
    <property type="protein sequence ID" value="DAE02964.1"/>
    <property type="molecule type" value="Genomic_DNA"/>
</dbReference>
<sequence length="88" mass="10406">MIIKNYKYDNSEDGIHYTVDVDGYEFEVNHTKTEYGSVQHDDIYFELDEIGEYDVQEAELIEDFVRFQNYLLMYGIGFTLKNAEEVGE</sequence>
<name>A0A8S5P9T2_9CAUD</name>
<protein>
    <recommendedName>
        <fullName evidence="2">Phage protein</fullName>
    </recommendedName>
</protein>
<accession>A0A8S5P9T2</accession>
<evidence type="ECO:0000313" key="1">
    <source>
        <dbReference type="EMBL" id="DAE02964.1"/>
    </source>
</evidence>
<evidence type="ECO:0008006" key="2">
    <source>
        <dbReference type="Google" id="ProtNLM"/>
    </source>
</evidence>
<proteinExistence type="predicted"/>
<reference evidence="1" key="1">
    <citation type="journal article" date="2021" name="Proc. Natl. Acad. Sci. U.S.A.">
        <title>A Catalog of Tens of Thousands of Viruses from Human Metagenomes Reveals Hidden Associations with Chronic Diseases.</title>
        <authorList>
            <person name="Tisza M.J."/>
            <person name="Buck C.B."/>
        </authorList>
    </citation>
    <scope>NUCLEOTIDE SEQUENCE</scope>
    <source>
        <strain evidence="1">CtM4S20</strain>
    </source>
</reference>